<name>A0AAV9UF71_9PEZI</name>
<dbReference type="Pfam" id="PF04571">
    <property type="entry name" value="Lipin_N"/>
    <property type="match status" value="1"/>
</dbReference>
<sequence length="792" mass="87159">MQYVRSIAGSVTKTYNSINPATLSGAIDVIVIEQENGDLACSPFHVRFGKFSLLRPLEKKVEFRVNGHKTDFPMKLGEAGEAFFVFETTSDIPEDLQTSPLVSPAASPRPMSPVSDGGSVLDLETLEDLENTGKTSSAATSDSVAIPRRAQSDAGQASPYSLSPPDVIKLRPQSGDWKYSGLDRSTSADILPSGGHSFSLDDIHKAKSAENTPRSSSPLSDPARFERARALSRKISIPTRITDDGDLMLDMNGYKTGEEDSLQAEVMARRILADEFESGYELASLIGADRHGNIIIYTSEEAKAEADRRAREAAAAPIDMSDLESGYSSDDGKSMTNEQLVTPPKTPPPGALKSEPRNYAKTLRLTSCQLKSLNLKPGANTLSFSVNKAVCNANLYLWKWNIPIVISDIDGTITKSDALGHFYNMLGRDWTHLGVAKLFTEISANGYNIIYLTSRSVGQADTTRNYLNGIVQDKYKLPKGPVIMSPDRTLAALRREVYLRKPEVFKMACLRDIMSLFGEESNPFYAGFGNRLTDALSYRSVNVPSTRIYTIDSNGSVILDLLTLTTYKSTYVNMRDDVDHFFPPTSNLTTDESCTDFIYWRQPIDYAAFSDSEDEGDEDDEDDDDEDGPLEGEEEYYDDDNDDDAQYEDALAGSFLSQGSYNSFRDSKIDEQNALFDEALRINQRGRIVEQLLEKDKMSRAADKLKTAYGDNTPEAGVSDEGAEHIGQVRVADPRVLEAQDDIIAHENLGTVAAPDNNDNPGMLRHVADVVESYMGLEQNQPQSEPVETASA</sequence>
<dbReference type="GO" id="GO:0009062">
    <property type="term" value="P:fatty acid catabolic process"/>
    <property type="evidence" value="ECO:0007669"/>
    <property type="project" value="TreeGrafter"/>
</dbReference>
<dbReference type="Pfam" id="PF24565">
    <property type="entry name" value="Ned1_M"/>
    <property type="match status" value="1"/>
</dbReference>
<comment type="similarity">
    <text evidence="1">Belongs to the lipin family.</text>
</comment>
<dbReference type="InterPro" id="IPR057124">
    <property type="entry name" value="Ned1-like_M"/>
</dbReference>
<dbReference type="PANTHER" id="PTHR12181:SF12">
    <property type="entry name" value="PHOSPHATIDATE PHOSPHATASE"/>
    <property type="match status" value="1"/>
</dbReference>
<dbReference type="PANTHER" id="PTHR12181">
    <property type="entry name" value="LIPIN"/>
    <property type="match status" value="1"/>
</dbReference>
<keyword evidence="6" id="KW-1185">Reference proteome</keyword>
<keyword evidence="2" id="KW-0597">Phosphoprotein</keyword>
<evidence type="ECO:0000256" key="3">
    <source>
        <dbReference type="SAM" id="MobiDB-lite"/>
    </source>
</evidence>
<feature type="compositionally biased region" description="Polar residues" evidence="3">
    <location>
        <begin position="132"/>
        <end position="143"/>
    </location>
</feature>
<evidence type="ECO:0000259" key="4">
    <source>
        <dbReference type="SMART" id="SM00775"/>
    </source>
</evidence>
<dbReference type="GO" id="GO:0005634">
    <property type="term" value="C:nucleus"/>
    <property type="evidence" value="ECO:0007669"/>
    <property type="project" value="UniProtKB-ARBA"/>
</dbReference>
<feature type="region of interest" description="Disordered" evidence="3">
    <location>
        <begin position="610"/>
        <end position="645"/>
    </location>
</feature>
<dbReference type="InterPro" id="IPR026058">
    <property type="entry name" value="LIPIN"/>
</dbReference>
<feature type="domain" description="LNS2/PITP" evidence="4">
    <location>
        <begin position="404"/>
        <end position="560"/>
    </location>
</feature>
<dbReference type="SMART" id="SM00775">
    <property type="entry name" value="LNS2"/>
    <property type="match status" value="1"/>
</dbReference>
<dbReference type="GO" id="GO:0019432">
    <property type="term" value="P:triglyceride biosynthetic process"/>
    <property type="evidence" value="ECO:0007669"/>
    <property type="project" value="TreeGrafter"/>
</dbReference>
<reference evidence="5 6" key="1">
    <citation type="submission" date="2019-10" db="EMBL/GenBank/DDBJ databases">
        <authorList>
            <person name="Palmer J.M."/>
        </authorList>
    </citation>
    <scope>NUCLEOTIDE SEQUENCE [LARGE SCALE GENOMIC DNA]</scope>
    <source>
        <strain evidence="5 6">TWF730</strain>
    </source>
</reference>
<comment type="caution">
    <text evidence="5">The sequence shown here is derived from an EMBL/GenBank/DDBJ whole genome shotgun (WGS) entry which is preliminary data.</text>
</comment>
<feature type="region of interest" description="Disordered" evidence="3">
    <location>
        <begin position="321"/>
        <end position="355"/>
    </location>
</feature>
<evidence type="ECO:0000256" key="2">
    <source>
        <dbReference type="ARBA" id="ARBA00022553"/>
    </source>
</evidence>
<dbReference type="EMBL" id="JAVHNS010000011">
    <property type="protein sequence ID" value="KAK6340287.1"/>
    <property type="molecule type" value="Genomic_DNA"/>
</dbReference>
<dbReference type="Pfam" id="PF08235">
    <property type="entry name" value="LNS2"/>
    <property type="match status" value="1"/>
</dbReference>
<dbReference type="SUPFAM" id="SSF56784">
    <property type="entry name" value="HAD-like"/>
    <property type="match status" value="1"/>
</dbReference>
<dbReference type="GO" id="GO:0008195">
    <property type="term" value="F:phosphatidate phosphatase activity"/>
    <property type="evidence" value="ECO:0007669"/>
    <property type="project" value="TreeGrafter"/>
</dbReference>
<dbReference type="FunFam" id="3.40.50.1000:FF:000063">
    <property type="entry name" value="Nuclear elongation and deformation protein"/>
    <property type="match status" value="1"/>
</dbReference>
<dbReference type="InterPro" id="IPR007651">
    <property type="entry name" value="Lipin_N"/>
</dbReference>
<dbReference type="Proteomes" id="UP001373714">
    <property type="component" value="Unassembled WGS sequence"/>
</dbReference>
<feature type="region of interest" description="Disordered" evidence="3">
    <location>
        <begin position="95"/>
        <end position="169"/>
    </location>
</feature>
<dbReference type="InterPro" id="IPR023214">
    <property type="entry name" value="HAD_sf"/>
</dbReference>
<proteinExistence type="inferred from homology"/>
<accession>A0AAV9UF71</accession>
<dbReference type="Gene3D" id="3.40.50.1000">
    <property type="entry name" value="HAD superfamily/HAD-like"/>
    <property type="match status" value="1"/>
</dbReference>
<dbReference type="InterPro" id="IPR013209">
    <property type="entry name" value="LNS2"/>
</dbReference>
<gene>
    <name evidence="5" type="ORF">TWF730_002051</name>
</gene>
<evidence type="ECO:0000313" key="5">
    <source>
        <dbReference type="EMBL" id="KAK6340287.1"/>
    </source>
</evidence>
<protein>
    <recommendedName>
        <fullName evidence="4">LNS2/PITP domain-containing protein</fullName>
    </recommendedName>
</protein>
<evidence type="ECO:0000313" key="6">
    <source>
        <dbReference type="Proteomes" id="UP001373714"/>
    </source>
</evidence>
<dbReference type="AlphaFoldDB" id="A0AAV9UF71"/>
<evidence type="ECO:0000256" key="1">
    <source>
        <dbReference type="ARBA" id="ARBA00005476"/>
    </source>
</evidence>
<feature type="compositionally biased region" description="Acidic residues" evidence="3">
    <location>
        <begin position="611"/>
        <end position="645"/>
    </location>
</feature>
<dbReference type="InterPro" id="IPR031315">
    <property type="entry name" value="LNS2/PITP"/>
</dbReference>
<dbReference type="InterPro" id="IPR036412">
    <property type="entry name" value="HAD-like_sf"/>
</dbReference>
<organism evidence="5 6">
    <name type="scientific">Orbilia blumenaviensis</name>
    <dbReference type="NCBI Taxonomy" id="1796055"/>
    <lineage>
        <taxon>Eukaryota</taxon>
        <taxon>Fungi</taxon>
        <taxon>Dikarya</taxon>
        <taxon>Ascomycota</taxon>
        <taxon>Pezizomycotina</taxon>
        <taxon>Orbiliomycetes</taxon>
        <taxon>Orbiliales</taxon>
        <taxon>Orbiliaceae</taxon>
        <taxon>Orbilia</taxon>
    </lineage>
</organism>